<dbReference type="InterPro" id="IPR036812">
    <property type="entry name" value="NAD(P)_OxRdtase_dom_sf"/>
</dbReference>
<dbReference type="Pfam" id="PF00248">
    <property type="entry name" value="Aldo_ket_red"/>
    <property type="match status" value="1"/>
</dbReference>
<feature type="domain" description="NADP-dependent oxidoreductase" evidence="4">
    <location>
        <begin position="38"/>
        <end position="285"/>
    </location>
</feature>
<keyword evidence="2" id="KW-0521">NADP</keyword>
<dbReference type="OrthoDB" id="416253at2759"/>
<protein>
    <submittedName>
        <fullName evidence="5">Aldo/keto reductase family protein</fullName>
    </submittedName>
</protein>
<name>A0A9P3PKR2_LYOSH</name>
<dbReference type="Proteomes" id="UP001063166">
    <property type="component" value="Unassembled WGS sequence"/>
</dbReference>
<evidence type="ECO:0000313" key="6">
    <source>
        <dbReference type="Proteomes" id="UP001063166"/>
    </source>
</evidence>
<dbReference type="EMBL" id="BRPK01000004">
    <property type="protein sequence ID" value="GLB38085.1"/>
    <property type="molecule type" value="Genomic_DNA"/>
</dbReference>
<sequence length="314" mass="34127">MTDILSFKLLDGTSIPWLACGNGSGQANKVPVEGGMQALANGIRHIDTAQIYGTEEATGQVVAASGIPKDEIYVTSKRTYVALSLPPDRVLTAGSPYNTVSALPNDQPVPLDQVRASVEESVRRLGFVPDLFLVHNPFVAPPGQLKALWKIFEELKSEGKLKSIGVSNFRPQDLEAILEDAKFKPVVNQIEYHPYTLTHLQPVLELQAKHGILTESYGPLTPILRHATGGPLKPVLERIAERLIKVTGKTVDLATVLLLWTRAQGAVAVTASGNADRIKALADVSRLPDLLEPGEVEEITRVGKTVHFRHYVCV</sequence>
<dbReference type="InterPro" id="IPR023210">
    <property type="entry name" value="NADP_OxRdtase_dom"/>
</dbReference>
<evidence type="ECO:0000313" key="5">
    <source>
        <dbReference type="EMBL" id="GLB38085.1"/>
    </source>
</evidence>
<evidence type="ECO:0000259" key="4">
    <source>
        <dbReference type="Pfam" id="PF00248"/>
    </source>
</evidence>
<comment type="caution">
    <text evidence="5">The sequence shown here is derived from an EMBL/GenBank/DDBJ whole genome shotgun (WGS) entry which is preliminary data.</text>
</comment>
<evidence type="ECO:0000256" key="1">
    <source>
        <dbReference type="ARBA" id="ARBA00007905"/>
    </source>
</evidence>
<dbReference type="InterPro" id="IPR020471">
    <property type="entry name" value="AKR"/>
</dbReference>
<keyword evidence="3" id="KW-0560">Oxidoreductase</keyword>
<dbReference type="PRINTS" id="PR00069">
    <property type="entry name" value="ALDKETRDTASE"/>
</dbReference>
<dbReference type="PANTHER" id="PTHR43827:SF3">
    <property type="entry name" value="NADP-DEPENDENT OXIDOREDUCTASE DOMAIN-CONTAINING PROTEIN"/>
    <property type="match status" value="1"/>
</dbReference>
<accession>A0A9P3PKR2</accession>
<dbReference type="AlphaFoldDB" id="A0A9P3PKR2"/>
<evidence type="ECO:0000256" key="2">
    <source>
        <dbReference type="ARBA" id="ARBA00022857"/>
    </source>
</evidence>
<comment type="similarity">
    <text evidence="1">Belongs to the aldo/keto reductase family.</text>
</comment>
<proteinExistence type="inferred from homology"/>
<evidence type="ECO:0000256" key="3">
    <source>
        <dbReference type="ARBA" id="ARBA00023002"/>
    </source>
</evidence>
<dbReference type="PANTHER" id="PTHR43827">
    <property type="entry name" value="2,5-DIKETO-D-GLUCONIC ACID REDUCTASE"/>
    <property type="match status" value="1"/>
</dbReference>
<dbReference type="Gene3D" id="3.20.20.100">
    <property type="entry name" value="NADP-dependent oxidoreductase domain"/>
    <property type="match status" value="1"/>
</dbReference>
<reference evidence="5" key="1">
    <citation type="submission" date="2022-07" db="EMBL/GenBank/DDBJ databases">
        <title>The genome of Lyophyllum shimeji provides insight into the initial evolution of ectomycorrhizal fungal genome.</title>
        <authorList>
            <person name="Kobayashi Y."/>
            <person name="Shibata T."/>
            <person name="Hirakawa H."/>
            <person name="Shigenobu S."/>
            <person name="Nishiyama T."/>
            <person name="Yamada A."/>
            <person name="Hasebe M."/>
            <person name="Kawaguchi M."/>
        </authorList>
    </citation>
    <scope>NUCLEOTIDE SEQUENCE</scope>
    <source>
        <strain evidence="5">AT787</strain>
    </source>
</reference>
<organism evidence="5 6">
    <name type="scientific">Lyophyllum shimeji</name>
    <name type="common">Hon-shimeji</name>
    <name type="synonym">Tricholoma shimeji</name>
    <dbReference type="NCBI Taxonomy" id="47721"/>
    <lineage>
        <taxon>Eukaryota</taxon>
        <taxon>Fungi</taxon>
        <taxon>Dikarya</taxon>
        <taxon>Basidiomycota</taxon>
        <taxon>Agaricomycotina</taxon>
        <taxon>Agaricomycetes</taxon>
        <taxon>Agaricomycetidae</taxon>
        <taxon>Agaricales</taxon>
        <taxon>Tricholomatineae</taxon>
        <taxon>Lyophyllaceae</taxon>
        <taxon>Lyophyllum</taxon>
    </lineage>
</organism>
<keyword evidence="6" id="KW-1185">Reference proteome</keyword>
<gene>
    <name evidence="5" type="ORF">LshimejAT787_0411360</name>
</gene>
<dbReference type="GO" id="GO:0016616">
    <property type="term" value="F:oxidoreductase activity, acting on the CH-OH group of donors, NAD or NADP as acceptor"/>
    <property type="evidence" value="ECO:0007669"/>
    <property type="project" value="UniProtKB-ARBA"/>
</dbReference>
<dbReference type="SUPFAM" id="SSF51430">
    <property type="entry name" value="NAD(P)-linked oxidoreductase"/>
    <property type="match status" value="1"/>
</dbReference>